<reference evidence="1 2" key="1">
    <citation type="submission" date="2018-11" db="EMBL/GenBank/DDBJ databases">
        <title>Sequencing the genomes of 1000 actinobacteria strains.</title>
        <authorList>
            <person name="Klenk H.-P."/>
        </authorList>
    </citation>
    <scope>NUCLEOTIDE SEQUENCE [LARGE SCALE GENOMIC DNA]</scope>
    <source>
        <strain evidence="1 2">DSM 14418</strain>
    </source>
</reference>
<comment type="caution">
    <text evidence="1">The sequence shown here is derived from an EMBL/GenBank/DDBJ whole genome shotgun (WGS) entry which is preliminary data.</text>
</comment>
<dbReference type="Proteomes" id="UP000280726">
    <property type="component" value="Unassembled WGS sequence"/>
</dbReference>
<protein>
    <submittedName>
        <fullName evidence="1">Uncharacterized protein</fullName>
    </submittedName>
</protein>
<evidence type="ECO:0000313" key="2">
    <source>
        <dbReference type="Proteomes" id="UP000280726"/>
    </source>
</evidence>
<dbReference type="RefSeq" id="WP_123919812.1">
    <property type="nucleotide sequence ID" value="NZ_RKRA01000001.1"/>
</dbReference>
<evidence type="ECO:0000313" key="1">
    <source>
        <dbReference type="EMBL" id="RPF29104.1"/>
    </source>
</evidence>
<organism evidence="1 2">
    <name type="scientific">Georgenia muralis</name>
    <dbReference type="NCBI Taxonomy" id="154117"/>
    <lineage>
        <taxon>Bacteria</taxon>
        <taxon>Bacillati</taxon>
        <taxon>Actinomycetota</taxon>
        <taxon>Actinomycetes</taxon>
        <taxon>Micrococcales</taxon>
        <taxon>Bogoriellaceae</taxon>
        <taxon>Georgenia</taxon>
    </lineage>
</organism>
<dbReference type="AlphaFoldDB" id="A0A3N4ZAK4"/>
<proteinExistence type="predicted"/>
<dbReference type="OrthoDB" id="9933464at2"/>
<keyword evidence="2" id="KW-1185">Reference proteome</keyword>
<gene>
    <name evidence="1" type="ORF">EDD32_3664</name>
</gene>
<sequence length="95" mass="10024">MRTSVLTSRSGEAFTVRIGDDGRIADVDGPWPTEPGAEVVLEGDLPAHASALDAPESVRADALARGLDVCFHSESPCRTCYCDGSGRLVRCVAMC</sequence>
<name>A0A3N4ZAK4_9MICO</name>
<dbReference type="EMBL" id="RKRA01000001">
    <property type="protein sequence ID" value="RPF29104.1"/>
    <property type="molecule type" value="Genomic_DNA"/>
</dbReference>
<accession>A0A3N4ZAK4</accession>